<dbReference type="Proteomes" id="UP001629288">
    <property type="component" value="Unassembled WGS sequence"/>
</dbReference>
<organism evidence="1 2">
    <name type="scientific">Paraburkholderia strydomiana</name>
    <dbReference type="NCBI Taxonomy" id="1245417"/>
    <lineage>
        <taxon>Bacteria</taxon>
        <taxon>Pseudomonadati</taxon>
        <taxon>Pseudomonadota</taxon>
        <taxon>Betaproteobacteria</taxon>
        <taxon>Burkholderiales</taxon>
        <taxon>Burkholderiaceae</taxon>
        <taxon>Paraburkholderia</taxon>
    </lineage>
</organism>
<evidence type="ECO:0000313" key="1">
    <source>
        <dbReference type="EMBL" id="MFM0448258.1"/>
    </source>
</evidence>
<dbReference type="RefSeq" id="WP_408131549.1">
    <property type="nucleotide sequence ID" value="NZ_JAQQDH010000017.1"/>
</dbReference>
<dbReference type="InterPro" id="IPR000415">
    <property type="entry name" value="Nitroreductase-like"/>
</dbReference>
<protein>
    <recommendedName>
        <fullName evidence="3">Alpha/beta hydrolase</fullName>
    </recommendedName>
</protein>
<gene>
    <name evidence="1" type="ORF">PQR00_32180</name>
</gene>
<proteinExistence type="predicted"/>
<evidence type="ECO:0008006" key="3">
    <source>
        <dbReference type="Google" id="ProtNLM"/>
    </source>
</evidence>
<dbReference type="Gene3D" id="3.40.109.10">
    <property type="entry name" value="NADH Oxidase"/>
    <property type="match status" value="1"/>
</dbReference>
<reference evidence="1 2" key="1">
    <citation type="journal article" date="2024" name="Chem. Sci.">
        <title>Discovery of megapolipeptins by genome mining of a Burkholderiales bacteria collection.</title>
        <authorList>
            <person name="Paulo B.S."/>
            <person name="Recchia M.J.J."/>
            <person name="Lee S."/>
            <person name="Fergusson C.H."/>
            <person name="Romanowski S.B."/>
            <person name="Hernandez A."/>
            <person name="Krull N."/>
            <person name="Liu D.Y."/>
            <person name="Cavanagh H."/>
            <person name="Bos A."/>
            <person name="Gray C.A."/>
            <person name="Murphy B.T."/>
            <person name="Linington R.G."/>
            <person name="Eustaquio A.S."/>
        </authorList>
    </citation>
    <scope>NUCLEOTIDE SEQUENCE [LARGE SCALE GENOMIC DNA]</scope>
    <source>
        <strain evidence="1 2">RL17-379-BIB-C</strain>
    </source>
</reference>
<name>A0ABW9C9Q7_9BURK</name>
<keyword evidence="2" id="KW-1185">Reference proteome</keyword>
<evidence type="ECO:0000313" key="2">
    <source>
        <dbReference type="Proteomes" id="UP001629288"/>
    </source>
</evidence>
<comment type="caution">
    <text evidence="1">The sequence shown here is derived from an EMBL/GenBank/DDBJ whole genome shotgun (WGS) entry which is preliminary data.</text>
</comment>
<sequence length="95" mass="9999">MFHPIPRIGLPLAADTLATRYNELHCAALPPKHRFDLSNLAILFKLSLGLSACKFYGASSGGRYAATALSGNLHPTEGYVLCPALPGLSVASTTT</sequence>
<dbReference type="EMBL" id="JAQQDH010000017">
    <property type="protein sequence ID" value="MFM0448258.1"/>
    <property type="molecule type" value="Genomic_DNA"/>
</dbReference>
<accession>A0ABW9C9Q7</accession>